<name>A0A0F9YZH4_9BACT</name>
<dbReference type="SUPFAM" id="SSF55961">
    <property type="entry name" value="Bet v1-like"/>
    <property type="match status" value="1"/>
</dbReference>
<reference evidence="1 2" key="1">
    <citation type="journal article" date="2015" name="Nature">
        <title>rRNA introns, odd ribosomes, and small enigmatic genomes across a large radiation of phyla.</title>
        <authorList>
            <person name="Brown C.T."/>
            <person name="Hug L.A."/>
            <person name="Thomas B.C."/>
            <person name="Sharon I."/>
            <person name="Castelle C.J."/>
            <person name="Singh A."/>
            <person name="Wilkins M.J."/>
            <person name="Williams K.H."/>
            <person name="Banfield J.F."/>
        </authorList>
    </citation>
    <scope>NUCLEOTIDE SEQUENCE [LARGE SCALE GENOMIC DNA]</scope>
</reference>
<accession>A0A0F9YZH4</accession>
<evidence type="ECO:0008006" key="3">
    <source>
        <dbReference type="Google" id="ProtNLM"/>
    </source>
</evidence>
<protein>
    <recommendedName>
        <fullName evidence="3">Coenzyme Q-binding protein COQ10 START domain-containing protein</fullName>
    </recommendedName>
</protein>
<dbReference type="AlphaFoldDB" id="A0A0F9YZH4"/>
<organism evidence="1 2">
    <name type="scientific">Candidatus Woesebacteria bacterium GW2011_GWC2_31_9</name>
    <dbReference type="NCBI Taxonomy" id="1618586"/>
    <lineage>
        <taxon>Bacteria</taxon>
        <taxon>Candidatus Woeseibacteriota</taxon>
    </lineage>
</organism>
<dbReference type="EMBL" id="LBOI01000005">
    <property type="protein sequence ID" value="KKP31791.1"/>
    <property type="molecule type" value="Genomic_DNA"/>
</dbReference>
<evidence type="ECO:0000313" key="2">
    <source>
        <dbReference type="Proteomes" id="UP000034803"/>
    </source>
</evidence>
<comment type="caution">
    <text evidence="1">The sequence shown here is derived from an EMBL/GenBank/DDBJ whole genome shotgun (WGS) entry which is preliminary data.</text>
</comment>
<gene>
    <name evidence="1" type="ORF">UR21_C0005G0013</name>
</gene>
<proteinExistence type="predicted"/>
<dbReference type="Proteomes" id="UP000034803">
    <property type="component" value="Unassembled WGS sequence"/>
</dbReference>
<sequence>MKFFKHFEKNIKIKTSPQKIFDYVDNHLNFSSHMNKPSLMMGGGKTKIELDDGKGKIVGSHIKMKGSVFGINIFLDEVITEHNPPYKKTWETIGIPELIIIGNYMMGFEIKKENEGSLFKVFIDYNLPTKVFNKILEYFLSGFYAKWCVDQIIKSTVIFIKS</sequence>
<evidence type="ECO:0000313" key="1">
    <source>
        <dbReference type="EMBL" id="KKP31791.1"/>
    </source>
</evidence>